<dbReference type="PANTHER" id="PTHR24321">
    <property type="entry name" value="DEHYDROGENASES, SHORT CHAIN"/>
    <property type="match status" value="1"/>
</dbReference>
<evidence type="ECO:0000256" key="3">
    <source>
        <dbReference type="SAM" id="MobiDB-lite"/>
    </source>
</evidence>
<dbReference type="PRINTS" id="PR00080">
    <property type="entry name" value="SDRFAMILY"/>
</dbReference>
<keyword evidence="2" id="KW-0560">Oxidoreductase</keyword>
<dbReference type="Pfam" id="PF13561">
    <property type="entry name" value="adh_short_C2"/>
    <property type="match status" value="1"/>
</dbReference>
<sequence length="270" mass="27022">MTSEWAVVTGAGHGIGAVIARLAAKEGYRVAAWDIDEQAARAVADEIGAGCVAARVDVTDEAAVAEAMAALPDAPALVVNNAGVVRFGPLLELSAADFRLAVDVNLTGTFLVARAAAARMAAAGGGAIVNIASINGIAAAPNAGAYTSSKAAVIKLTEQMALEWSGAGVRVNAVAPGLIHAGMSDAIYADPEVRALRQGRVPLGRLGTAEDVAEAVLFLASPKAAYVTGQTLAVDGGITRSALHRMPRPADVDSVGVDPAGDPAGPDGGR</sequence>
<dbReference type="PANTHER" id="PTHR24321:SF15">
    <property type="entry name" value="OXIDOREDUCTASE UCPA"/>
    <property type="match status" value="1"/>
</dbReference>
<proteinExistence type="inferred from homology"/>
<accession>A0ABP8W4H4</accession>
<dbReference type="InterPro" id="IPR036291">
    <property type="entry name" value="NAD(P)-bd_dom_sf"/>
</dbReference>
<evidence type="ECO:0000256" key="2">
    <source>
        <dbReference type="ARBA" id="ARBA00023002"/>
    </source>
</evidence>
<evidence type="ECO:0000313" key="5">
    <source>
        <dbReference type="Proteomes" id="UP001500325"/>
    </source>
</evidence>
<evidence type="ECO:0000256" key="1">
    <source>
        <dbReference type="ARBA" id="ARBA00006484"/>
    </source>
</evidence>
<dbReference type="NCBIfam" id="NF005559">
    <property type="entry name" value="PRK07231.1"/>
    <property type="match status" value="1"/>
</dbReference>
<dbReference type="RefSeq" id="WP_345378972.1">
    <property type="nucleotide sequence ID" value="NZ_BAABIC010000003.1"/>
</dbReference>
<dbReference type="InterPro" id="IPR002347">
    <property type="entry name" value="SDR_fam"/>
</dbReference>
<dbReference type="Gene3D" id="3.40.50.720">
    <property type="entry name" value="NAD(P)-binding Rossmann-like Domain"/>
    <property type="match status" value="1"/>
</dbReference>
<keyword evidence="5" id="KW-1185">Reference proteome</keyword>
<evidence type="ECO:0000313" key="4">
    <source>
        <dbReference type="EMBL" id="GAA4680715.1"/>
    </source>
</evidence>
<organism evidence="4 5">
    <name type="scientific">Pseudonocardia yuanmonensis</name>
    <dbReference type="NCBI Taxonomy" id="1095914"/>
    <lineage>
        <taxon>Bacteria</taxon>
        <taxon>Bacillati</taxon>
        <taxon>Actinomycetota</taxon>
        <taxon>Actinomycetes</taxon>
        <taxon>Pseudonocardiales</taxon>
        <taxon>Pseudonocardiaceae</taxon>
        <taxon>Pseudonocardia</taxon>
    </lineage>
</organism>
<name>A0ABP8W4H4_9PSEU</name>
<reference evidence="5" key="1">
    <citation type="journal article" date="2019" name="Int. J. Syst. Evol. Microbiol.">
        <title>The Global Catalogue of Microorganisms (GCM) 10K type strain sequencing project: providing services to taxonomists for standard genome sequencing and annotation.</title>
        <authorList>
            <consortium name="The Broad Institute Genomics Platform"/>
            <consortium name="The Broad Institute Genome Sequencing Center for Infectious Disease"/>
            <person name="Wu L."/>
            <person name="Ma J."/>
        </authorList>
    </citation>
    <scope>NUCLEOTIDE SEQUENCE [LARGE SCALE GENOMIC DNA]</scope>
    <source>
        <strain evidence="5">JCM 18055</strain>
    </source>
</reference>
<dbReference type="EMBL" id="BAABIC010000003">
    <property type="protein sequence ID" value="GAA4680715.1"/>
    <property type="molecule type" value="Genomic_DNA"/>
</dbReference>
<comment type="caution">
    <text evidence="4">The sequence shown here is derived from an EMBL/GenBank/DDBJ whole genome shotgun (WGS) entry which is preliminary data.</text>
</comment>
<dbReference type="PRINTS" id="PR00081">
    <property type="entry name" value="GDHRDH"/>
</dbReference>
<comment type="similarity">
    <text evidence="1">Belongs to the short-chain dehydrogenases/reductases (SDR) family.</text>
</comment>
<feature type="region of interest" description="Disordered" evidence="3">
    <location>
        <begin position="245"/>
        <end position="270"/>
    </location>
</feature>
<dbReference type="SUPFAM" id="SSF51735">
    <property type="entry name" value="NAD(P)-binding Rossmann-fold domains"/>
    <property type="match status" value="1"/>
</dbReference>
<dbReference type="Proteomes" id="UP001500325">
    <property type="component" value="Unassembled WGS sequence"/>
</dbReference>
<gene>
    <name evidence="4" type="ORF">GCM10023215_12700</name>
</gene>
<protein>
    <submittedName>
        <fullName evidence="4">SDR family oxidoreductase</fullName>
    </submittedName>
</protein>
<feature type="compositionally biased region" description="Low complexity" evidence="3">
    <location>
        <begin position="255"/>
        <end position="270"/>
    </location>
</feature>